<dbReference type="AlphaFoldDB" id="A0AAJ6BIR3"/>
<name>A0AAJ6BIR3_9BACT</name>
<accession>A0AAJ6BIR3</accession>
<organism evidence="5 6">
    <name type="scientific">Candidatus Pseudobacter hemicellulosilyticus</name>
    <dbReference type="NCBI Taxonomy" id="3121375"/>
    <lineage>
        <taxon>Bacteria</taxon>
        <taxon>Pseudomonadati</taxon>
        <taxon>Bacteroidota</taxon>
        <taxon>Chitinophagia</taxon>
        <taxon>Chitinophagales</taxon>
        <taxon>Chitinophagaceae</taxon>
        <taxon>Pseudobacter</taxon>
    </lineage>
</organism>
<evidence type="ECO:0000313" key="6">
    <source>
        <dbReference type="Proteomes" id="UP001220610"/>
    </source>
</evidence>
<evidence type="ECO:0000256" key="1">
    <source>
        <dbReference type="ARBA" id="ARBA00022676"/>
    </source>
</evidence>
<keyword evidence="1" id="KW-0328">Glycosyltransferase</keyword>
<keyword evidence="3" id="KW-0325">Glycoprotein</keyword>
<dbReference type="InterPro" id="IPR007657">
    <property type="entry name" value="Glycosyltransferase_61"/>
</dbReference>
<evidence type="ECO:0000313" key="5">
    <source>
        <dbReference type="EMBL" id="WEK36531.1"/>
    </source>
</evidence>
<feature type="domain" description="Glycosyltransferase 61 catalytic" evidence="4">
    <location>
        <begin position="106"/>
        <end position="279"/>
    </location>
</feature>
<evidence type="ECO:0000259" key="4">
    <source>
        <dbReference type="Pfam" id="PF04577"/>
    </source>
</evidence>
<dbReference type="GO" id="GO:0016757">
    <property type="term" value="F:glycosyltransferase activity"/>
    <property type="evidence" value="ECO:0007669"/>
    <property type="project" value="UniProtKB-KW"/>
</dbReference>
<sequence length="341" mass="38879">MDEALELQVAALPQTIHQPVHPGFPAHMKYNIPEQYVLEIPNGRVLGPNGYILAPDDRLIGGLSREFKINDAFHRMSVFRSIKLPGVQRIKGTVASVAYPGGAYNYFHWIFDVLPRLGLLEMDGGLDRFDKIVINEFRFPFHRQLFSHFGIPEEKLIFAGRHTHIEADHLVVPSIPEYHDFIPQWSLDYLRKKISYNFDNNGGHPRRIYITRRTAKKRRLLNEDALISQLIPLGFSIVEPEKLSVEQQASVFHHADLIIAPHGAGQSNLLFCRPGTKIIEIFPPAWVNVCYWNMANSLGLDYYYIMGEKPAVAHSKAGVEDDLLINPEHFRLTLELAGLKD</sequence>
<evidence type="ECO:0000256" key="3">
    <source>
        <dbReference type="ARBA" id="ARBA00023180"/>
    </source>
</evidence>
<dbReference type="Pfam" id="PF04577">
    <property type="entry name" value="Glyco_transf_61"/>
    <property type="match status" value="1"/>
</dbReference>
<dbReference type="EMBL" id="CP119311">
    <property type="protein sequence ID" value="WEK36531.1"/>
    <property type="molecule type" value="Genomic_DNA"/>
</dbReference>
<evidence type="ECO:0000256" key="2">
    <source>
        <dbReference type="ARBA" id="ARBA00022679"/>
    </source>
</evidence>
<protein>
    <submittedName>
        <fullName evidence="5">Glycosyltransferase family 61 protein</fullName>
    </submittedName>
</protein>
<proteinExistence type="predicted"/>
<dbReference type="Proteomes" id="UP001220610">
    <property type="component" value="Chromosome"/>
</dbReference>
<reference evidence="5" key="1">
    <citation type="submission" date="2023-03" db="EMBL/GenBank/DDBJ databases">
        <title>Andean soil-derived lignocellulolytic bacterial consortium as a source of novel taxa and putative plastic-active enzymes.</title>
        <authorList>
            <person name="Diaz-Garcia L."/>
            <person name="Chuvochina M."/>
            <person name="Feuerriegel G."/>
            <person name="Bunk B."/>
            <person name="Sproer C."/>
            <person name="Streit W.R."/>
            <person name="Rodriguez L.M."/>
            <person name="Overmann J."/>
            <person name="Jimenez D.J."/>
        </authorList>
    </citation>
    <scope>NUCLEOTIDE SEQUENCE</scope>
    <source>
        <strain evidence="5">MAG 7</strain>
    </source>
</reference>
<gene>
    <name evidence="5" type="ORF">P0Y53_03380</name>
</gene>
<dbReference type="InterPro" id="IPR049625">
    <property type="entry name" value="Glyco_transf_61_cat"/>
</dbReference>
<dbReference type="PANTHER" id="PTHR20961">
    <property type="entry name" value="GLYCOSYLTRANSFERASE"/>
    <property type="match status" value="1"/>
</dbReference>
<keyword evidence="2" id="KW-0808">Transferase</keyword>